<dbReference type="PANTHER" id="PTHR31791">
    <property type="entry name" value="FRIGIDA-LIKE PROTEIN 3-RELATED"/>
    <property type="match status" value="1"/>
</dbReference>
<evidence type="ECO:0000256" key="2">
    <source>
        <dbReference type="ARBA" id="ARBA00022473"/>
    </source>
</evidence>
<evidence type="ECO:0000256" key="3">
    <source>
        <dbReference type="ARBA" id="ARBA00022782"/>
    </source>
</evidence>
<dbReference type="Pfam" id="PF07899">
    <property type="entry name" value="Frigida"/>
    <property type="match status" value="1"/>
</dbReference>
<keyword evidence="3 5" id="KW-0221">Differentiation</keyword>
<dbReference type="Gene3D" id="1.10.287.1490">
    <property type="match status" value="1"/>
</dbReference>
<evidence type="ECO:0000313" key="8">
    <source>
        <dbReference type="EMBL" id="PNY04452.1"/>
    </source>
</evidence>
<dbReference type="Gene3D" id="1.20.5.170">
    <property type="match status" value="1"/>
</dbReference>
<dbReference type="SUPFAM" id="SSF57997">
    <property type="entry name" value="Tropomyosin"/>
    <property type="match status" value="2"/>
</dbReference>
<feature type="region of interest" description="Disordered" evidence="7">
    <location>
        <begin position="357"/>
        <end position="401"/>
    </location>
</feature>
<reference evidence="8 9" key="2">
    <citation type="journal article" date="2017" name="Front. Plant Sci.">
        <title>Gene Classification and Mining of Molecular Markers Useful in Red Clover (Trifolium pratense) Breeding.</title>
        <authorList>
            <person name="Istvanek J."/>
            <person name="Dluhosova J."/>
            <person name="Dluhos P."/>
            <person name="Patkova L."/>
            <person name="Nedelnik J."/>
            <person name="Repkova J."/>
        </authorList>
    </citation>
    <scope>NUCLEOTIDE SEQUENCE [LARGE SCALE GENOMIC DNA]</scope>
    <source>
        <strain evidence="9">cv. Tatra</strain>
        <tissue evidence="8">Young leaves</tissue>
    </source>
</reference>
<comment type="caution">
    <text evidence="8">The sequence shown here is derived from an EMBL/GenBank/DDBJ whole genome shotgun (WGS) entry which is preliminary data.</text>
</comment>
<dbReference type="PANTHER" id="PTHR31791:SF37">
    <property type="entry name" value="A_TM021B04.7 PROTEIN"/>
    <property type="match status" value="1"/>
</dbReference>
<dbReference type="AlphaFoldDB" id="A0A2K3NN38"/>
<accession>A0A2K3NN38</accession>
<dbReference type="EMBL" id="ASHM01000328">
    <property type="protein sequence ID" value="PNY04452.1"/>
    <property type="molecule type" value="Genomic_DNA"/>
</dbReference>
<organism evidence="8 9">
    <name type="scientific">Trifolium pratense</name>
    <name type="common">Red clover</name>
    <dbReference type="NCBI Taxonomy" id="57577"/>
    <lineage>
        <taxon>Eukaryota</taxon>
        <taxon>Viridiplantae</taxon>
        <taxon>Streptophyta</taxon>
        <taxon>Embryophyta</taxon>
        <taxon>Tracheophyta</taxon>
        <taxon>Spermatophyta</taxon>
        <taxon>Magnoliopsida</taxon>
        <taxon>eudicotyledons</taxon>
        <taxon>Gunneridae</taxon>
        <taxon>Pentapetalae</taxon>
        <taxon>rosids</taxon>
        <taxon>fabids</taxon>
        <taxon>Fabales</taxon>
        <taxon>Fabaceae</taxon>
        <taxon>Papilionoideae</taxon>
        <taxon>50 kb inversion clade</taxon>
        <taxon>NPAAA clade</taxon>
        <taxon>Hologalegina</taxon>
        <taxon>IRL clade</taxon>
        <taxon>Trifolieae</taxon>
        <taxon>Trifolium</taxon>
    </lineage>
</organism>
<dbReference type="InterPro" id="IPR012474">
    <property type="entry name" value="Frigida"/>
</dbReference>
<feature type="coiled-coil region" evidence="6">
    <location>
        <begin position="148"/>
        <end position="192"/>
    </location>
</feature>
<evidence type="ECO:0000256" key="6">
    <source>
        <dbReference type="SAM" id="Coils"/>
    </source>
</evidence>
<gene>
    <name evidence="8" type="ORF">L195_g000876</name>
</gene>
<dbReference type="GO" id="GO:0030154">
    <property type="term" value="P:cell differentiation"/>
    <property type="evidence" value="ECO:0007669"/>
    <property type="project" value="UniProtKB-KW"/>
</dbReference>
<dbReference type="ExpressionAtlas" id="A0A2K3NN38">
    <property type="expression patterns" value="baseline"/>
</dbReference>
<keyword evidence="2 5" id="KW-0217">Developmental protein</keyword>
<proteinExistence type="inferred from homology"/>
<evidence type="ECO:0000256" key="5">
    <source>
        <dbReference type="RuleBase" id="RU364012"/>
    </source>
</evidence>
<comment type="similarity">
    <text evidence="1 5">Belongs to the Frigida family.</text>
</comment>
<dbReference type="Proteomes" id="UP000236291">
    <property type="component" value="Unassembled WGS sequence"/>
</dbReference>
<sequence length="976" mass="113825">MMDVVEVSDKPKICGGDDENFKVPVSCEDFDFEDDDDVPLILRFSQISRLGTCSNKHDASVKKKTTTTVVPVKRVLDNTKSLHISVKDSKVSLYDDQEKNDDDIRLSDIKMPDKSSDKCFSSLKINLGLLEKSFEACKRKKLVEKKRLRSVKRDIEECCKELASKKRKVCSVRRINEAHDEIQGKIEECKRDFVVKEKQLHLMEDLIKTKEIELIRVKGNITKEIELRQVIDKDRERKEEELKALSRKNTEFTLELKAKEKDLDAMNKLIGAQVEKLVSEKKKLLQEISIMKNECTQMKEFESMKKQFEGQVKELESKQKQCEGLMVELESNEKNFEAGLKELESRKKELEGNMKEFESKQEALEGRMKDLESKEKQVEGRAMELESREMQHEGREKEFKSKVERYEDQVKELEFKNQHFESQLKVLESVDNQLAGQVKDFESKKQEFECQMKELASKQKHFESRKEELESKETHFEGRVKELESREKLLEGHRKEFESKEEALKGRKNELELKEFEGRAMELQSKESLLVKELESKKKHFESRVEELKSEEKRLKGQAKELESKEKKFNGQVKKFGSKVDEFEGRVKELESEKKHFKRRLKELEFKEKQFEEQMKEFQSKEEEFIGQVKELESKKEEFKGRVKELESKTNQFEGRWKALVLKEKQFEEKEQDPESRLNKFDGQMKEPKSRKKYIDKEKESVQLRFNVDIDFTSYMNDEISCTVGGTSEKTDGVESLYNSILVNMRESSDPSKLVLDMIQNPVIPLCKKGDNAEIIADYHIYLLEQLMRITPNIKPCVREEALKLALDLKAYMKDNTENSLTVLGFLLLLSIFGLLTSFNEDEVLELFASVSQHNLAIELFGTLGFANKVSDFVKNLIMTKQFVAAVRFSCAYCLADKNQLVVMLREHIQNAKLICDSSCEKTNSIEIKDKARDREIASLGTVLQCILDCNLQSEDMLLDKDIKYRILELKAIKGI</sequence>
<evidence type="ECO:0000256" key="7">
    <source>
        <dbReference type="SAM" id="MobiDB-lite"/>
    </source>
</evidence>
<evidence type="ECO:0000256" key="1">
    <source>
        <dbReference type="ARBA" id="ARBA00008956"/>
    </source>
</evidence>
<protein>
    <recommendedName>
        <fullName evidence="5">FRIGIDA-like protein</fullName>
    </recommendedName>
</protein>
<keyword evidence="6" id="KW-0175">Coiled coil</keyword>
<reference evidence="8 9" key="1">
    <citation type="journal article" date="2014" name="Am. J. Bot.">
        <title>Genome assembly and annotation for red clover (Trifolium pratense; Fabaceae).</title>
        <authorList>
            <person name="Istvanek J."/>
            <person name="Jaros M."/>
            <person name="Krenek A."/>
            <person name="Repkova J."/>
        </authorList>
    </citation>
    <scope>NUCLEOTIDE SEQUENCE [LARGE SCALE GENOMIC DNA]</scope>
    <source>
        <strain evidence="9">cv. Tatra</strain>
        <tissue evidence="8">Young leaves</tissue>
    </source>
</reference>
<dbReference type="GO" id="GO:0009908">
    <property type="term" value="P:flower development"/>
    <property type="evidence" value="ECO:0007669"/>
    <property type="project" value="UniProtKB-KW"/>
</dbReference>
<name>A0A2K3NN38_TRIPR</name>
<evidence type="ECO:0000313" key="9">
    <source>
        <dbReference type="Proteomes" id="UP000236291"/>
    </source>
</evidence>
<keyword evidence="4 5" id="KW-0287">Flowering</keyword>
<evidence type="ECO:0000256" key="4">
    <source>
        <dbReference type="ARBA" id="ARBA00023089"/>
    </source>
</evidence>